<reference evidence="2" key="1">
    <citation type="journal article" date="2021" name="Nat. Commun.">
        <title>Genetic determinants of endophytism in the Arabidopsis root mycobiome.</title>
        <authorList>
            <person name="Mesny F."/>
            <person name="Miyauchi S."/>
            <person name="Thiergart T."/>
            <person name="Pickel B."/>
            <person name="Atanasova L."/>
            <person name="Karlsson M."/>
            <person name="Huettel B."/>
            <person name="Barry K.W."/>
            <person name="Haridas S."/>
            <person name="Chen C."/>
            <person name="Bauer D."/>
            <person name="Andreopoulos W."/>
            <person name="Pangilinan J."/>
            <person name="LaButti K."/>
            <person name="Riley R."/>
            <person name="Lipzen A."/>
            <person name="Clum A."/>
            <person name="Drula E."/>
            <person name="Henrissat B."/>
            <person name="Kohler A."/>
            <person name="Grigoriev I.V."/>
            <person name="Martin F.M."/>
            <person name="Hacquard S."/>
        </authorList>
    </citation>
    <scope>NUCLEOTIDE SEQUENCE</scope>
    <source>
        <strain evidence="2">MPI-CAGE-AT-0016</strain>
    </source>
</reference>
<organism evidence="2 3">
    <name type="scientific">Plectosphaerella cucumerina</name>
    <dbReference type="NCBI Taxonomy" id="40658"/>
    <lineage>
        <taxon>Eukaryota</taxon>
        <taxon>Fungi</taxon>
        <taxon>Dikarya</taxon>
        <taxon>Ascomycota</taxon>
        <taxon>Pezizomycotina</taxon>
        <taxon>Sordariomycetes</taxon>
        <taxon>Hypocreomycetidae</taxon>
        <taxon>Glomerellales</taxon>
        <taxon>Plectosphaerellaceae</taxon>
        <taxon>Plectosphaerella</taxon>
    </lineage>
</organism>
<gene>
    <name evidence="2" type="ORF">B0T11DRAFT_90748</name>
</gene>
<proteinExistence type="predicted"/>
<dbReference type="AlphaFoldDB" id="A0A8K0TG93"/>
<feature type="compositionally biased region" description="Polar residues" evidence="1">
    <location>
        <begin position="1"/>
        <end position="14"/>
    </location>
</feature>
<comment type="caution">
    <text evidence="2">The sequence shown here is derived from an EMBL/GenBank/DDBJ whole genome shotgun (WGS) entry which is preliminary data.</text>
</comment>
<evidence type="ECO:0000313" key="2">
    <source>
        <dbReference type="EMBL" id="KAH7363065.1"/>
    </source>
</evidence>
<evidence type="ECO:0000256" key="1">
    <source>
        <dbReference type="SAM" id="MobiDB-lite"/>
    </source>
</evidence>
<feature type="region of interest" description="Disordered" evidence="1">
    <location>
        <begin position="184"/>
        <end position="217"/>
    </location>
</feature>
<feature type="region of interest" description="Disordered" evidence="1">
    <location>
        <begin position="1"/>
        <end position="72"/>
    </location>
</feature>
<sequence>MFLSPCTNRQKNPSSVPPPRILNNNTRTPRLGASLAEGPPPAHPPHQIPRPANPHAISGSIEHGPPPVASWRPSLAGDCVPSRGPLACAAQARLKEGGMGTRGQTRARKEPLARLRSLTHFLPPAAARHRPPRLLNPPFFARLLHRRPPPKGPSVSVYCMWKTARRPFLAPVCDIDFSFPGPFRTVPPSPSAPLRPLGPASPSKEQVASQTREETLE</sequence>
<protein>
    <submittedName>
        <fullName evidence="2">Uncharacterized protein</fullName>
    </submittedName>
</protein>
<keyword evidence="3" id="KW-1185">Reference proteome</keyword>
<accession>A0A8K0TG93</accession>
<dbReference type="Proteomes" id="UP000813385">
    <property type="component" value="Unassembled WGS sequence"/>
</dbReference>
<feature type="compositionally biased region" description="Pro residues" evidence="1">
    <location>
        <begin position="38"/>
        <end position="52"/>
    </location>
</feature>
<dbReference type="EMBL" id="JAGPXD010000003">
    <property type="protein sequence ID" value="KAH7363065.1"/>
    <property type="molecule type" value="Genomic_DNA"/>
</dbReference>
<name>A0A8K0TG93_9PEZI</name>
<evidence type="ECO:0000313" key="3">
    <source>
        <dbReference type="Proteomes" id="UP000813385"/>
    </source>
</evidence>